<proteinExistence type="predicted"/>
<gene>
    <name evidence="2" type="ORF">I4J89_29950</name>
</gene>
<dbReference type="InterPro" id="IPR024078">
    <property type="entry name" value="LmbE-like_dom_sf"/>
</dbReference>
<evidence type="ECO:0000313" key="3">
    <source>
        <dbReference type="Proteomes" id="UP000598146"/>
    </source>
</evidence>
<dbReference type="InterPro" id="IPR003737">
    <property type="entry name" value="GlcNAc_PI_deacetylase-related"/>
</dbReference>
<keyword evidence="1" id="KW-0862">Zinc</keyword>
<accession>A0A931CCY3</accession>
<reference evidence="2" key="1">
    <citation type="submission" date="2020-11" db="EMBL/GenBank/DDBJ databases">
        <title>Isolation and identification of active actinomycetes.</title>
        <authorList>
            <person name="Sun X."/>
        </authorList>
    </citation>
    <scope>NUCLEOTIDE SEQUENCE</scope>
    <source>
        <strain evidence="2">NEAU-A11</strain>
    </source>
</reference>
<organism evidence="2 3">
    <name type="scientific">Actinoplanes aureus</name>
    <dbReference type="NCBI Taxonomy" id="2792083"/>
    <lineage>
        <taxon>Bacteria</taxon>
        <taxon>Bacillati</taxon>
        <taxon>Actinomycetota</taxon>
        <taxon>Actinomycetes</taxon>
        <taxon>Micromonosporales</taxon>
        <taxon>Micromonosporaceae</taxon>
        <taxon>Actinoplanes</taxon>
    </lineage>
</organism>
<dbReference type="Pfam" id="PF02585">
    <property type="entry name" value="PIG-L"/>
    <property type="match status" value="1"/>
</dbReference>
<dbReference type="SUPFAM" id="SSF102588">
    <property type="entry name" value="LmbE-like"/>
    <property type="match status" value="1"/>
</dbReference>
<evidence type="ECO:0000313" key="2">
    <source>
        <dbReference type="EMBL" id="MBG0565682.1"/>
    </source>
</evidence>
<dbReference type="GO" id="GO:0016137">
    <property type="term" value="P:glycoside metabolic process"/>
    <property type="evidence" value="ECO:0007669"/>
    <property type="project" value="UniProtKB-ARBA"/>
</dbReference>
<dbReference type="Gene3D" id="3.40.50.10320">
    <property type="entry name" value="LmbE-like"/>
    <property type="match status" value="1"/>
</dbReference>
<name>A0A931CCY3_9ACTN</name>
<keyword evidence="3" id="KW-1185">Reference proteome</keyword>
<dbReference type="AlphaFoldDB" id="A0A931CCY3"/>
<dbReference type="EMBL" id="JADQTO010000016">
    <property type="protein sequence ID" value="MBG0565682.1"/>
    <property type="molecule type" value="Genomic_DNA"/>
</dbReference>
<protein>
    <submittedName>
        <fullName evidence="2">PIG-L family deacetylase</fullName>
    </submittedName>
</protein>
<evidence type="ECO:0000256" key="1">
    <source>
        <dbReference type="ARBA" id="ARBA00022833"/>
    </source>
</evidence>
<comment type="caution">
    <text evidence="2">The sequence shown here is derived from an EMBL/GenBank/DDBJ whole genome shotgun (WGS) entry which is preliminary data.</text>
</comment>
<sequence>MPAPLRSALDAGDPILFVSPHLDDAVLSCGALLEVAARHCPVIVATIFTTAGPPPHTHAARGFMRACGSDDAASLYSARRREDADVLAQLAVQPVHLGFADALFRRRRRGGPMRERLGRVVPELAHRYPTYHFDIARGRLAHGDRPLIRDVLAAIRATARRAGAKLLFCPLGVGRHVDHLIGRLAGTQFREHAVYYSDFPYDLVAPVDTRFVSAHALTPWRLSTGVAAKGRLISGYRSQVAGLFHGGVIPAVPEVYYCPRP</sequence>
<dbReference type="Proteomes" id="UP000598146">
    <property type="component" value="Unassembled WGS sequence"/>
</dbReference>